<gene>
    <name evidence="1" type="ORF">DB895_07125</name>
</gene>
<name>A0A2U1JJP6_9FLAO</name>
<reference evidence="1 2" key="1">
    <citation type="submission" date="2018-04" db="EMBL/GenBank/DDBJ databases">
        <title>Flavobacterium sp. nov., isolated from glacier ice.</title>
        <authorList>
            <person name="Liu Q."/>
            <person name="Xin Y.-H."/>
        </authorList>
    </citation>
    <scope>NUCLEOTIDE SEQUENCE [LARGE SCALE GENOMIC DNA]</scope>
    <source>
        <strain evidence="1 2">RB1R5</strain>
    </source>
</reference>
<dbReference type="Proteomes" id="UP000245449">
    <property type="component" value="Unassembled WGS sequence"/>
</dbReference>
<keyword evidence="2" id="KW-1185">Reference proteome</keyword>
<organism evidence="1 2">
    <name type="scientific">Flavobacterium psychrotolerans</name>
    <dbReference type="NCBI Taxonomy" id="2169410"/>
    <lineage>
        <taxon>Bacteria</taxon>
        <taxon>Pseudomonadati</taxon>
        <taxon>Bacteroidota</taxon>
        <taxon>Flavobacteriia</taxon>
        <taxon>Flavobacteriales</taxon>
        <taxon>Flavobacteriaceae</taxon>
        <taxon>Flavobacterium</taxon>
    </lineage>
</organism>
<proteinExistence type="predicted"/>
<accession>A0A2U1JJP6</accession>
<evidence type="ECO:0000313" key="2">
    <source>
        <dbReference type="Proteomes" id="UP000245449"/>
    </source>
</evidence>
<sequence length="125" mass="14187">MVNLKKAIFVKKSMSNPVSISSGELFRNYFSKNKISKSALAKKIGMPYSNLLRYTVTRNKPLETMLKICVGLEHNFFQDIAAKLPSHYTTDVPKDTAAIVEIESLKGKIRILESEKELLLQVLKR</sequence>
<dbReference type="AlphaFoldDB" id="A0A2U1JJP6"/>
<evidence type="ECO:0000313" key="1">
    <source>
        <dbReference type="EMBL" id="PWA05362.1"/>
    </source>
</evidence>
<dbReference type="EMBL" id="QCZI01000007">
    <property type="protein sequence ID" value="PWA05362.1"/>
    <property type="molecule type" value="Genomic_DNA"/>
</dbReference>
<comment type="caution">
    <text evidence="1">The sequence shown here is derived from an EMBL/GenBank/DDBJ whole genome shotgun (WGS) entry which is preliminary data.</text>
</comment>
<protein>
    <submittedName>
        <fullName evidence="1">Uncharacterized protein</fullName>
    </submittedName>
</protein>